<protein>
    <submittedName>
        <fullName evidence="1">Uncharacterized protein</fullName>
    </submittedName>
</protein>
<gene>
    <name evidence="1" type="ORF">WKW80_22550</name>
</gene>
<dbReference type="RefSeq" id="WP_340365808.1">
    <property type="nucleotide sequence ID" value="NZ_JBBKZV010000016.1"/>
</dbReference>
<sequence length="254" mass="27306">MIATGYNLPFRFTHSDGPLSGQPVAIRIRTGAQDTDGRVVGAMRLFARLAMTGALGGDHASPQPSFRIAMQPTSSDQDLRFQVENCRIAAEAWVVLCHLLLKVHQSVPIMAVDVLVQGDTAPVPLMASAELKSTYPGVALMLPFVLDDLEPEGGGYSFFITLKSPLAPDNEATLNAALEVWLQAVLNGGYALAPLDPAACYVEPYGEGVDAYETTIEWAVFKLRADPAGAINGLVNQLARFHFRCQSIHALEIG</sequence>
<comment type="caution">
    <text evidence="1">The sequence shown here is derived from an EMBL/GenBank/DDBJ whole genome shotgun (WGS) entry which is preliminary data.</text>
</comment>
<reference evidence="1 2" key="1">
    <citation type="submission" date="2024-03" db="EMBL/GenBank/DDBJ databases">
        <title>Novel species of the genus Variovorax.</title>
        <authorList>
            <person name="Liu Q."/>
            <person name="Xin Y.-H."/>
        </authorList>
    </citation>
    <scope>NUCLEOTIDE SEQUENCE [LARGE SCALE GENOMIC DNA]</scope>
    <source>
        <strain evidence="1 2">KACC 18501</strain>
    </source>
</reference>
<dbReference type="Proteomes" id="UP001363010">
    <property type="component" value="Unassembled WGS sequence"/>
</dbReference>
<evidence type="ECO:0000313" key="2">
    <source>
        <dbReference type="Proteomes" id="UP001363010"/>
    </source>
</evidence>
<accession>A0ABU8W403</accession>
<name>A0ABU8W403_9BURK</name>
<dbReference type="EMBL" id="JBBKZV010000016">
    <property type="protein sequence ID" value="MEJ8824786.1"/>
    <property type="molecule type" value="Genomic_DNA"/>
</dbReference>
<organism evidence="1 2">
    <name type="scientific">Variovorax humicola</name>
    <dbReference type="NCBI Taxonomy" id="1769758"/>
    <lineage>
        <taxon>Bacteria</taxon>
        <taxon>Pseudomonadati</taxon>
        <taxon>Pseudomonadota</taxon>
        <taxon>Betaproteobacteria</taxon>
        <taxon>Burkholderiales</taxon>
        <taxon>Comamonadaceae</taxon>
        <taxon>Variovorax</taxon>
    </lineage>
</organism>
<proteinExistence type="predicted"/>
<evidence type="ECO:0000313" key="1">
    <source>
        <dbReference type="EMBL" id="MEJ8824786.1"/>
    </source>
</evidence>
<keyword evidence="2" id="KW-1185">Reference proteome</keyword>